<sequence>MHDGQGGISGLADVLALISENDWVWSILDFDGVGRVPGGLEYHEFRDKLLATREGYVMSWSQLQSFAGGIRQCFDLLAVAVKERDDLSPDRFAVDDFGGCLMTLSAIDSGSWEVVVGDDIDVDSSLTEKFRARFAGEVS</sequence>
<name>A0A7K3PDY1_9ACTN</name>
<dbReference type="AlphaFoldDB" id="A0A7K3PDY1"/>
<dbReference type="EMBL" id="JAAGMA010000137">
    <property type="protein sequence ID" value="NEB08224.1"/>
    <property type="molecule type" value="Genomic_DNA"/>
</dbReference>
<protein>
    <submittedName>
        <fullName evidence="1">Uncharacterized protein</fullName>
    </submittedName>
</protein>
<comment type="caution">
    <text evidence="1">The sequence shown here is derived from an EMBL/GenBank/DDBJ whole genome shotgun (WGS) entry which is preliminary data.</text>
</comment>
<gene>
    <name evidence="1" type="ORF">G3I32_04955</name>
</gene>
<evidence type="ECO:0000313" key="1">
    <source>
        <dbReference type="EMBL" id="NEB08224.1"/>
    </source>
</evidence>
<reference evidence="1 2" key="1">
    <citation type="submission" date="2020-01" db="EMBL/GenBank/DDBJ databases">
        <title>Insect and environment-associated Actinomycetes.</title>
        <authorList>
            <person name="Currrie C."/>
            <person name="Chevrette M."/>
            <person name="Carlson C."/>
            <person name="Stubbendieck R."/>
            <person name="Wendt-Pienkowski E."/>
        </authorList>
    </citation>
    <scope>NUCLEOTIDE SEQUENCE [LARGE SCALE GENOMIC DNA]</scope>
    <source>
        <strain evidence="1 2">SID14163</strain>
    </source>
</reference>
<accession>A0A7K3PDY1</accession>
<evidence type="ECO:0000313" key="2">
    <source>
        <dbReference type="Proteomes" id="UP000470446"/>
    </source>
</evidence>
<proteinExistence type="predicted"/>
<dbReference type="Proteomes" id="UP000470446">
    <property type="component" value="Unassembled WGS sequence"/>
</dbReference>
<organism evidence="1 2">
    <name type="scientific">Streptomyces coelicoflavus</name>
    <dbReference type="NCBI Taxonomy" id="285562"/>
    <lineage>
        <taxon>Bacteria</taxon>
        <taxon>Bacillati</taxon>
        <taxon>Actinomycetota</taxon>
        <taxon>Actinomycetes</taxon>
        <taxon>Kitasatosporales</taxon>
        <taxon>Streptomycetaceae</taxon>
        <taxon>Streptomyces</taxon>
    </lineage>
</organism>